<reference evidence="2 3" key="1">
    <citation type="journal article" date="2013" name="PLoS ONE">
        <title>Poles Apart: Arctic and Antarctic Octadecabacter strains Share High Genome Plasticity and a New Type of Xanthorhodopsin.</title>
        <authorList>
            <person name="Vollmers J."/>
            <person name="Voget S."/>
            <person name="Dietrich S."/>
            <person name="Gollnow K."/>
            <person name="Smits M."/>
            <person name="Meyer K."/>
            <person name="Brinkhoff T."/>
            <person name="Simon M."/>
            <person name="Daniel R."/>
        </authorList>
    </citation>
    <scope>NUCLEOTIDE SEQUENCE [LARGE SCALE GENOMIC DNA]</scope>
    <source>
        <strain evidence="2 3">307</strain>
    </source>
</reference>
<name>M9R8M4_9RHOB</name>
<accession>M9R8M4</accession>
<protein>
    <submittedName>
        <fullName evidence="2">Uncharacterized protein</fullName>
    </submittedName>
</protein>
<evidence type="ECO:0000313" key="2">
    <source>
        <dbReference type="EMBL" id="AGI68984.1"/>
    </source>
</evidence>
<dbReference type="Proteomes" id="UP000005307">
    <property type="component" value="Chromosome"/>
</dbReference>
<keyword evidence="3" id="KW-1185">Reference proteome</keyword>
<sequence length="172" mass="18929">MVLFVGKRSKTWYFQKDVGGQTKRILIGRFPILSAQAARQTALGFALEMGRGGRESGSTRRAHVGGGDGGVSIELTELLGVPSPNVSDKGGDFLDYRFERPVTLTHTGRKRNGRIDLYEKGHFILEAKQFVSPDAKDKNTLEMFLAKDAPKQSGHGTRGTSKFDDTMMKAHN</sequence>
<dbReference type="eggNOG" id="COG0582">
    <property type="taxonomic scope" value="Bacteria"/>
</dbReference>
<dbReference type="HOGENOM" id="CLU_1553720_0_0_5"/>
<dbReference type="AlphaFoldDB" id="M9R8M4"/>
<evidence type="ECO:0000256" key="1">
    <source>
        <dbReference type="SAM" id="MobiDB-lite"/>
    </source>
</evidence>
<dbReference type="EMBL" id="CP003740">
    <property type="protein sequence ID" value="AGI68984.1"/>
    <property type="molecule type" value="Genomic_DNA"/>
</dbReference>
<dbReference type="Gene3D" id="3.30.160.390">
    <property type="entry name" value="Integrase, DNA-binding domain"/>
    <property type="match status" value="1"/>
</dbReference>
<dbReference type="STRING" id="391626.OAN307_c35050"/>
<proteinExistence type="predicted"/>
<dbReference type="eggNOG" id="COG1002">
    <property type="taxonomic scope" value="Bacteria"/>
</dbReference>
<dbReference type="KEGG" id="oat:OAN307_c35050"/>
<organism evidence="2 3">
    <name type="scientific">Octadecabacter antarcticus 307</name>
    <dbReference type="NCBI Taxonomy" id="391626"/>
    <lineage>
        <taxon>Bacteria</taxon>
        <taxon>Pseudomonadati</taxon>
        <taxon>Pseudomonadota</taxon>
        <taxon>Alphaproteobacteria</taxon>
        <taxon>Rhodobacterales</taxon>
        <taxon>Roseobacteraceae</taxon>
        <taxon>Octadecabacter</taxon>
    </lineage>
</organism>
<dbReference type="InterPro" id="IPR038488">
    <property type="entry name" value="Integrase_DNA-bd_sf"/>
</dbReference>
<gene>
    <name evidence="2" type="ORF">OAN307_c35050</name>
</gene>
<feature type="region of interest" description="Disordered" evidence="1">
    <location>
        <begin position="150"/>
        <end position="172"/>
    </location>
</feature>
<feature type="compositionally biased region" description="Basic and acidic residues" evidence="1">
    <location>
        <begin position="161"/>
        <end position="172"/>
    </location>
</feature>
<evidence type="ECO:0000313" key="3">
    <source>
        <dbReference type="Proteomes" id="UP000005307"/>
    </source>
</evidence>